<dbReference type="EMBL" id="CAEZVQ010000107">
    <property type="protein sequence ID" value="CAB4639150.1"/>
    <property type="molecule type" value="Genomic_DNA"/>
</dbReference>
<dbReference type="AlphaFoldDB" id="A0A6J6JP53"/>
<proteinExistence type="predicted"/>
<reference evidence="1" key="1">
    <citation type="submission" date="2020-05" db="EMBL/GenBank/DDBJ databases">
        <authorList>
            <person name="Chiriac C."/>
            <person name="Salcher M."/>
            <person name="Ghai R."/>
            <person name="Kavagutti S V."/>
        </authorList>
    </citation>
    <scope>NUCLEOTIDE SEQUENCE</scope>
</reference>
<name>A0A6J6JP53_9ZZZZ</name>
<evidence type="ECO:0000313" key="1">
    <source>
        <dbReference type="EMBL" id="CAB4639150.1"/>
    </source>
</evidence>
<accession>A0A6J6JP53</accession>
<organism evidence="1">
    <name type="scientific">freshwater metagenome</name>
    <dbReference type="NCBI Taxonomy" id="449393"/>
    <lineage>
        <taxon>unclassified sequences</taxon>
        <taxon>metagenomes</taxon>
        <taxon>ecological metagenomes</taxon>
    </lineage>
</organism>
<sequence>MVLTPGLLVGSHMMICGLMLNGAATAIDGLAVDWLTASSVPTNPRRISSGFSYMAAIGRPYPMAGPPART</sequence>
<protein>
    <submittedName>
        <fullName evidence="1">Unannotated protein</fullName>
    </submittedName>
</protein>
<gene>
    <name evidence="1" type="ORF">UFOPK2086_00832</name>
</gene>